<name>A0ABY9YEB4_9GAMM</name>
<protein>
    <recommendedName>
        <fullName evidence="4">Transmembrane protein</fullName>
    </recommendedName>
</protein>
<evidence type="ECO:0008006" key="4">
    <source>
        <dbReference type="Google" id="ProtNLM"/>
    </source>
</evidence>
<keyword evidence="1" id="KW-1133">Transmembrane helix</keyword>
<sequence>MSEHGATPLSNSAARQPTVVHRRWPLLGALSWLVAPVLLLAAYAAAQASPEVARFLVGSAGVAVGVLASSVLGLLCTIGSRVRGERWPWVGIVGAVISALPLLLFLAGMLFRF</sequence>
<feature type="transmembrane region" description="Helical" evidence="1">
    <location>
        <begin position="24"/>
        <end position="46"/>
    </location>
</feature>
<proteinExistence type="predicted"/>
<evidence type="ECO:0000313" key="3">
    <source>
        <dbReference type="Proteomes" id="UP001305421"/>
    </source>
</evidence>
<keyword evidence="3" id="KW-1185">Reference proteome</keyword>
<reference evidence="2 3" key="1">
    <citation type="submission" date="2022-12" db="EMBL/GenBank/DDBJ databases">
        <title>Two new species, Stenotrophomonas aracearum and Stenotrophomonas oahuensis, isolated from Anthurium (Araceae family) in Hawaii.</title>
        <authorList>
            <person name="Chunag S.C."/>
            <person name="Dobhal S."/>
            <person name="Alvarez A."/>
            <person name="Arif M."/>
        </authorList>
    </citation>
    <scope>NUCLEOTIDE SEQUENCE [LARGE SCALE GENOMIC DNA]</scope>
    <source>
        <strain evidence="2 3">A5588</strain>
    </source>
</reference>
<keyword evidence="1" id="KW-0812">Transmembrane</keyword>
<accession>A0ABY9YEB4</accession>
<evidence type="ECO:0000256" key="1">
    <source>
        <dbReference type="SAM" id="Phobius"/>
    </source>
</evidence>
<gene>
    <name evidence="2" type="ORF">PDM28_02450</name>
</gene>
<dbReference type="Proteomes" id="UP001305421">
    <property type="component" value="Chromosome"/>
</dbReference>
<dbReference type="RefSeq" id="WP_253256747.1">
    <property type="nucleotide sequence ID" value="NZ_CP115543.1"/>
</dbReference>
<evidence type="ECO:0000313" key="2">
    <source>
        <dbReference type="EMBL" id="WNH49212.1"/>
    </source>
</evidence>
<keyword evidence="1" id="KW-0472">Membrane</keyword>
<dbReference type="EMBL" id="CP115543">
    <property type="protein sequence ID" value="WNH49212.1"/>
    <property type="molecule type" value="Genomic_DNA"/>
</dbReference>
<feature type="transmembrane region" description="Helical" evidence="1">
    <location>
        <begin position="87"/>
        <end position="111"/>
    </location>
</feature>
<feature type="transmembrane region" description="Helical" evidence="1">
    <location>
        <begin position="52"/>
        <end position="75"/>
    </location>
</feature>
<organism evidence="2 3">
    <name type="scientific">Stenotrophomonas aracearum</name>
    <dbReference type="NCBI Taxonomy" id="3003272"/>
    <lineage>
        <taxon>Bacteria</taxon>
        <taxon>Pseudomonadati</taxon>
        <taxon>Pseudomonadota</taxon>
        <taxon>Gammaproteobacteria</taxon>
        <taxon>Lysobacterales</taxon>
        <taxon>Lysobacteraceae</taxon>
        <taxon>Stenotrophomonas</taxon>
    </lineage>
</organism>